<dbReference type="EMBL" id="MU006233">
    <property type="protein sequence ID" value="KAF2822935.1"/>
    <property type="molecule type" value="Genomic_DNA"/>
</dbReference>
<evidence type="ECO:0000256" key="5">
    <source>
        <dbReference type="ARBA" id="ARBA00022989"/>
    </source>
</evidence>
<dbReference type="OrthoDB" id="6339427at2759"/>
<feature type="compositionally biased region" description="Basic and acidic residues" evidence="7">
    <location>
        <begin position="427"/>
        <end position="436"/>
    </location>
</feature>
<feature type="transmembrane region" description="Helical" evidence="8">
    <location>
        <begin position="702"/>
        <end position="721"/>
    </location>
</feature>
<comment type="similarity">
    <text evidence="2">Belongs to the major facilitator superfamily. Sugar transporter (TC 2.A.1.1) family.</text>
</comment>
<feature type="compositionally biased region" description="Basic and acidic residues" evidence="7">
    <location>
        <begin position="457"/>
        <end position="469"/>
    </location>
</feature>
<dbReference type="Gene3D" id="1.20.1250.20">
    <property type="entry name" value="MFS general substrate transporter like domains"/>
    <property type="match status" value="2"/>
</dbReference>
<feature type="region of interest" description="Disordered" evidence="7">
    <location>
        <begin position="398"/>
        <end position="469"/>
    </location>
</feature>
<keyword evidence="4 8" id="KW-0812">Transmembrane</keyword>
<evidence type="ECO:0000313" key="11">
    <source>
        <dbReference type="Proteomes" id="UP000799424"/>
    </source>
</evidence>
<evidence type="ECO:0000313" key="10">
    <source>
        <dbReference type="EMBL" id="KAF2822935.1"/>
    </source>
</evidence>
<keyword evidence="3" id="KW-0813">Transport</keyword>
<keyword evidence="11" id="KW-1185">Reference proteome</keyword>
<evidence type="ECO:0000256" key="1">
    <source>
        <dbReference type="ARBA" id="ARBA00004141"/>
    </source>
</evidence>
<dbReference type="GO" id="GO:0015791">
    <property type="term" value="P:polyol transmembrane transport"/>
    <property type="evidence" value="ECO:0007669"/>
    <property type="project" value="UniProtKB-ARBA"/>
</dbReference>
<dbReference type="Pfam" id="PF00083">
    <property type="entry name" value="Sugar_tr"/>
    <property type="match status" value="2"/>
</dbReference>
<evidence type="ECO:0000256" key="2">
    <source>
        <dbReference type="ARBA" id="ARBA00010992"/>
    </source>
</evidence>
<gene>
    <name evidence="10" type="ORF">CC86DRAFT_458077</name>
</gene>
<dbReference type="PANTHER" id="PTHR48020">
    <property type="entry name" value="PROTON MYO-INOSITOL COTRANSPORTER"/>
    <property type="match status" value="1"/>
</dbReference>
<feature type="domain" description="Major facilitator superfamily (MFS) profile" evidence="9">
    <location>
        <begin position="165"/>
        <end position="725"/>
    </location>
</feature>
<evidence type="ECO:0000256" key="3">
    <source>
        <dbReference type="ARBA" id="ARBA00022448"/>
    </source>
</evidence>
<keyword evidence="5 8" id="KW-1133">Transmembrane helix</keyword>
<keyword evidence="6 8" id="KW-0472">Membrane</keyword>
<dbReference type="PANTHER" id="PTHR48020:SF40">
    <property type="entry name" value="MAJOR FACILITATOR SUPERFAMILY (MFS) PROFILE DOMAIN-CONTAINING PROTEIN"/>
    <property type="match status" value="1"/>
</dbReference>
<sequence length="795" mass="88471">MRDFEEGGNSASVESGLSLPCVATQRLQTYAEKMYNDHPCVVLTTCQMSSRRREMLGDRKAAGNNIRSTGPEQTIDNPFLTFDDTMPDADTGRTELEDYVHRFAEQSGLQHRTYMLQFAARLARDEHGALVRYQDEITEPEKRLIETEKDQTSGFWQQAKFFKATIITASLGGMIQGWTQSVNNGTAYGMPAEFGLCYSDKCSNQQLWTFGLFGTVLADPLQENVLGRRGSVMLSCAITIASTIGASVTNNVAQLAICRAINGIALGAKASIVPIYSAELSPEHIRGAILANWQLADALVTYVDSEFRSWRILTNTTLIPTIPLLVMIYLMPESPRYLMKHGKYEKALNSFNQIQTTPLLAARDFMYAHAQLDFESRMLKSRANECANLADRVDVSAPQLSGGRSAPLHAHQNGDDVSHITISPRQSIHEAERNPRLENGTQTRQRDSHQQSSSRTENSDARDIELTDLPRRASDTSTLDIGLGIRNAILASLKKENPYDYHIGVTGYYKRLGQLWSNLRCRRALLAASVAMSSQQMTGVNTIAFLGTIVWSKSLGDASIIAEDPVKHKKSAETAAIIGLAFGAANYLGGLPAYWLSDRVGRSIMLAIGFPNMAWSMLVFAFLFNISDTSVQIPLVSIFAVIFVLFYAPTAGTSPFSISAEVFPLVSREAGMAVAVAVNLLGAGLLVLVFPFVMNSIGRTGSLSIFAGLNMVAFVLVYLFVPETKGRTLEELQYTFDLPTRWHVRYRATYIQQHFRKNWWRYLTRKEITEEDIPIEYYEWARVEIEKQRTIAGPN</sequence>
<dbReference type="GO" id="GO:0022857">
    <property type="term" value="F:transmembrane transporter activity"/>
    <property type="evidence" value="ECO:0007669"/>
    <property type="project" value="InterPro"/>
</dbReference>
<organism evidence="10 11">
    <name type="scientific">Ophiobolus disseminans</name>
    <dbReference type="NCBI Taxonomy" id="1469910"/>
    <lineage>
        <taxon>Eukaryota</taxon>
        <taxon>Fungi</taxon>
        <taxon>Dikarya</taxon>
        <taxon>Ascomycota</taxon>
        <taxon>Pezizomycotina</taxon>
        <taxon>Dothideomycetes</taxon>
        <taxon>Pleosporomycetidae</taxon>
        <taxon>Pleosporales</taxon>
        <taxon>Pleosporineae</taxon>
        <taxon>Phaeosphaeriaceae</taxon>
        <taxon>Ophiobolus</taxon>
    </lineage>
</organism>
<feature type="transmembrane region" description="Helical" evidence="8">
    <location>
        <begin position="575"/>
        <end position="597"/>
    </location>
</feature>
<dbReference type="GO" id="GO:0015798">
    <property type="term" value="P:myo-inositol transport"/>
    <property type="evidence" value="ECO:0007669"/>
    <property type="project" value="UniProtKB-ARBA"/>
</dbReference>
<dbReference type="InterPro" id="IPR036259">
    <property type="entry name" value="MFS_trans_sf"/>
</dbReference>
<dbReference type="InterPro" id="IPR005828">
    <property type="entry name" value="MFS_sugar_transport-like"/>
</dbReference>
<dbReference type="InterPro" id="IPR020846">
    <property type="entry name" value="MFS_dom"/>
</dbReference>
<protein>
    <submittedName>
        <fullName evidence="10">MFS general substrate transporter</fullName>
    </submittedName>
</protein>
<name>A0A6A6ZRN4_9PLEO</name>
<evidence type="ECO:0000256" key="7">
    <source>
        <dbReference type="SAM" id="MobiDB-lite"/>
    </source>
</evidence>
<dbReference type="SUPFAM" id="SSF103473">
    <property type="entry name" value="MFS general substrate transporter"/>
    <property type="match status" value="1"/>
</dbReference>
<dbReference type="GO" id="GO:0016020">
    <property type="term" value="C:membrane"/>
    <property type="evidence" value="ECO:0007669"/>
    <property type="project" value="UniProtKB-SubCell"/>
</dbReference>
<evidence type="ECO:0000256" key="8">
    <source>
        <dbReference type="SAM" id="Phobius"/>
    </source>
</evidence>
<reference evidence="10" key="1">
    <citation type="journal article" date="2020" name="Stud. Mycol.">
        <title>101 Dothideomycetes genomes: a test case for predicting lifestyles and emergence of pathogens.</title>
        <authorList>
            <person name="Haridas S."/>
            <person name="Albert R."/>
            <person name="Binder M."/>
            <person name="Bloem J."/>
            <person name="Labutti K."/>
            <person name="Salamov A."/>
            <person name="Andreopoulos B."/>
            <person name="Baker S."/>
            <person name="Barry K."/>
            <person name="Bills G."/>
            <person name="Bluhm B."/>
            <person name="Cannon C."/>
            <person name="Castanera R."/>
            <person name="Culley D."/>
            <person name="Daum C."/>
            <person name="Ezra D."/>
            <person name="Gonzalez J."/>
            <person name="Henrissat B."/>
            <person name="Kuo A."/>
            <person name="Liang C."/>
            <person name="Lipzen A."/>
            <person name="Lutzoni F."/>
            <person name="Magnuson J."/>
            <person name="Mondo S."/>
            <person name="Nolan M."/>
            <person name="Ohm R."/>
            <person name="Pangilinan J."/>
            <person name="Park H.-J."/>
            <person name="Ramirez L."/>
            <person name="Alfaro M."/>
            <person name="Sun H."/>
            <person name="Tritt A."/>
            <person name="Yoshinaga Y."/>
            <person name="Zwiers L.-H."/>
            <person name="Turgeon B."/>
            <person name="Goodwin S."/>
            <person name="Spatafora J."/>
            <person name="Crous P."/>
            <person name="Grigoriev I."/>
        </authorList>
    </citation>
    <scope>NUCLEOTIDE SEQUENCE</scope>
    <source>
        <strain evidence="10">CBS 113818</strain>
    </source>
</reference>
<feature type="transmembrane region" description="Helical" evidence="8">
    <location>
        <begin position="631"/>
        <end position="650"/>
    </location>
</feature>
<dbReference type="InterPro" id="IPR050814">
    <property type="entry name" value="Myo-inositol_Transporter"/>
</dbReference>
<feature type="transmembrane region" description="Helical" evidence="8">
    <location>
        <begin position="603"/>
        <end position="624"/>
    </location>
</feature>
<comment type="subcellular location">
    <subcellularLocation>
        <location evidence="1">Membrane</location>
        <topology evidence="1">Multi-pass membrane protein</topology>
    </subcellularLocation>
</comment>
<dbReference type="Proteomes" id="UP000799424">
    <property type="component" value="Unassembled WGS sequence"/>
</dbReference>
<dbReference type="PRINTS" id="PR00171">
    <property type="entry name" value="SUGRTRNSPORT"/>
</dbReference>
<dbReference type="InterPro" id="IPR003663">
    <property type="entry name" value="Sugar/inositol_transpt"/>
</dbReference>
<dbReference type="InterPro" id="IPR005829">
    <property type="entry name" value="Sugar_transporter_CS"/>
</dbReference>
<dbReference type="PROSITE" id="PS50850">
    <property type="entry name" value="MFS"/>
    <property type="match status" value="1"/>
</dbReference>
<evidence type="ECO:0000259" key="9">
    <source>
        <dbReference type="PROSITE" id="PS50850"/>
    </source>
</evidence>
<proteinExistence type="inferred from homology"/>
<evidence type="ECO:0000256" key="4">
    <source>
        <dbReference type="ARBA" id="ARBA00022692"/>
    </source>
</evidence>
<dbReference type="AlphaFoldDB" id="A0A6A6ZRN4"/>
<accession>A0A6A6ZRN4</accession>
<evidence type="ECO:0000256" key="6">
    <source>
        <dbReference type="ARBA" id="ARBA00023136"/>
    </source>
</evidence>
<dbReference type="PROSITE" id="PS00217">
    <property type="entry name" value="SUGAR_TRANSPORT_2"/>
    <property type="match status" value="1"/>
</dbReference>
<feature type="transmembrane region" description="Helical" evidence="8">
    <location>
        <begin position="670"/>
        <end position="690"/>
    </location>
</feature>